<dbReference type="OrthoDB" id="7068051at2"/>
<accession>A0A084IHQ5</accession>
<evidence type="ECO:0000256" key="4">
    <source>
        <dbReference type="ARBA" id="ARBA00023136"/>
    </source>
</evidence>
<dbReference type="RefSeq" id="WP_037340437.1">
    <property type="nucleotide sequence ID" value="NZ_APNK01000035.1"/>
</dbReference>
<keyword evidence="5" id="KW-0175">Coiled coil</keyword>
<gene>
    <name evidence="8" type="ORF">C41B8_15922</name>
</gene>
<sequence>MLRLIRNLIVILAVFIGLAFGFFNYGATPVDLLWTKTEAPLSVLLGLSFLLGLIIAFVLCGLRMARLRARLSSTRRQLKDAEAEISNLRSMPIHDA</sequence>
<keyword evidence="9" id="KW-1185">Reference proteome</keyword>
<keyword evidence="2 6" id="KW-0812">Transmembrane</keyword>
<evidence type="ECO:0000256" key="2">
    <source>
        <dbReference type="ARBA" id="ARBA00022692"/>
    </source>
</evidence>
<evidence type="ECO:0000256" key="5">
    <source>
        <dbReference type="SAM" id="Coils"/>
    </source>
</evidence>
<dbReference type="EMBL" id="APNK01000035">
    <property type="protein sequence ID" value="KEZ76239.1"/>
    <property type="molecule type" value="Genomic_DNA"/>
</dbReference>
<organism evidence="8 9">
    <name type="scientific">Salinisphaera hydrothermalis (strain C41B8)</name>
    <dbReference type="NCBI Taxonomy" id="1304275"/>
    <lineage>
        <taxon>Bacteria</taxon>
        <taxon>Pseudomonadati</taxon>
        <taxon>Pseudomonadota</taxon>
        <taxon>Gammaproteobacteria</taxon>
        <taxon>Salinisphaerales</taxon>
        <taxon>Salinisphaeraceae</taxon>
        <taxon>Salinisphaera</taxon>
    </lineage>
</organism>
<dbReference type="STRING" id="1304275.C41B8_15922"/>
<feature type="transmembrane region" description="Helical" evidence="6">
    <location>
        <begin position="39"/>
        <end position="62"/>
    </location>
</feature>
<evidence type="ECO:0000259" key="7">
    <source>
        <dbReference type="Pfam" id="PF06305"/>
    </source>
</evidence>
<feature type="transmembrane region" description="Helical" evidence="6">
    <location>
        <begin position="7"/>
        <end position="27"/>
    </location>
</feature>
<comment type="caution">
    <text evidence="8">The sequence shown here is derived from an EMBL/GenBank/DDBJ whole genome shotgun (WGS) entry which is preliminary data.</text>
</comment>
<evidence type="ECO:0000313" key="9">
    <source>
        <dbReference type="Proteomes" id="UP000028302"/>
    </source>
</evidence>
<feature type="coiled-coil region" evidence="5">
    <location>
        <begin position="64"/>
        <end position="91"/>
    </location>
</feature>
<evidence type="ECO:0000313" key="8">
    <source>
        <dbReference type="EMBL" id="KEZ76239.1"/>
    </source>
</evidence>
<keyword evidence="1" id="KW-1003">Cell membrane</keyword>
<dbReference type="Proteomes" id="UP000028302">
    <property type="component" value="Unassembled WGS sequence"/>
</dbReference>
<evidence type="ECO:0000256" key="3">
    <source>
        <dbReference type="ARBA" id="ARBA00022989"/>
    </source>
</evidence>
<evidence type="ECO:0000256" key="6">
    <source>
        <dbReference type="SAM" id="Phobius"/>
    </source>
</evidence>
<dbReference type="InterPro" id="IPR010445">
    <property type="entry name" value="LapA_dom"/>
</dbReference>
<feature type="domain" description="Lipopolysaccharide assembly protein A" evidence="7">
    <location>
        <begin position="27"/>
        <end position="85"/>
    </location>
</feature>
<protein>
    <recommendedName>
        <fullName evidence="7">Lipopolysaccharide assembly protein A domain-containing protein</fullName>
    </recommendedName>
</protein>
<name>A0A084IHQ5_SALHC</name>
<dbReference type="eggNOG" id="COG5416">
    <property type="taxonomic scope" value="Bacteria"/>
</dbReference>
<proteinExistence type="predicted"/>
<evidence type="ECO:0000256" key="1">
    <source>
        <dbReference type="ARBA" id="ARBA00022475"/>
    </source>
</evidence>
<dbReference type="AlphaFoldDB" id="A0A084IHQ5"/>
<reference evidence="8 9" key="1">
    <citation type="submission" date="2013-03" db="EMBL/GenBank/DDBJ databases">
        <title>Salinisphaera hydrothermalis C41B8 Genome Sequencing.</title>
        <authorList>
            <person name="Li C."/>
            <person name="Lai Q."/>
            <person name="Shao Z."/>
        </authorList>
    </citation>
    <scope>NUCLEOTIDE SEQUENCE [LARGE SCALE GENOMIC DNA]</scope>
    <source>
        <strain evidence="8 9">C41B8</strain>
    </source>
</reference>
<dbReference type="Pfam" id="PF06305">
    <property type="entry name" value="LapA_dom"/>
    <property type="match status" value="1"/>
</dbReference>
<dbReference type="GO" id="GO:0005886">
    <property type="term" value="C:plasma membrane"/>
    <property type="evidence" value="ECO:0007669"/>
    <property type="project" value="InterPro"/>
</dbReference>
<keyword evidence="3 6" id="KW-1133">Transmembrane helix</keyword>
<keyword evidence="4 6" id="KW-0472">Membrane</keyword>